<evidence type="ECO:0000313" key="1">
    <source>
        <dbReference type="EMBL" id="RAJ20932.1"/>
    </source>
</evidence>
<name>A0A327RY03_9FLAO</name>
<organism evidence="1 2">
    <name type="scientific">Gelidibacter algens</name>
    <dbReference type="NCBI Taxonomy" id="49280"/>
    <lineage>
        <taxon>Bacteria</taxon>
        <taxon>Pseudomonadati</taxon>
        <taxon>Bacteroidota</taxon>
        <taxon>Flavobacteriia</taxon>
        <taxon>Flavobacteriales</taxon>
        <taxon>Flavobacteriaceae</taxon>
        <taxon>Gelidibacter</taxon>
    </lineage>
</organism>
<protein>
    <submittedName>
        <fullName evidence="1">Uncharacterized protein</fullName>
    </submittedName>
</protein>
<comment type="caution">
    <text evidence="1">The sequence shown here is derived from an EMBL/GenBank/DDBJ whole genome shotgun (WGS) entry which is preliminary data.</text>
</comment>
<keyword evidence="2" id="KW-1185">Reference proteome</keyword>
<accession>A0A327RY03</accession>
<dbReference type="Proteomes" id="UP000248987">
    <property type="component" value="Unassembled WGS sequence"/>
</dbReference>
<gene>
    <name evidence="1" type="ORF">LX77_02926</name>
</gene>
<evidence type="ECO:0000313" key="2">
    <source>
        <dbReference type="Proteomes" id="UP000248987"/>
    </source>
</evidence>
<sequence length="46" mass="5301">MKGFLVKVLKIIKTGVAHHYNNVKKRGNFQKYAFKTGNFTDTMNIV</sequence>
<proteinExistence type="predicted"/>
<dbReference type="EMBL" id="QLLQ01000013">
    <property type="protein sequence ID" value="RAJ20932.1"/>
    <property type="molecule type" value="Genomic_DNA"/>
</dbReference>
<reference evidence="1 2" key="1">
    <citation type="submission" date="2018-06" db="EMBL/GenBank/DDBJ databases">
        <title>Genomic Encyclopedia of Archaeal and Bacterial Type Strains, Phase II (KMG-II): from individual species to whole genera.</title>
        <authorList>
            <person name="Goeker M."/>
        </authorList>
    </citation>
    <scope>NUCLEOTIDE SEQUENCE [LARGE SCALE GENOMIC DNA]</scope>
    <source>
        <strain evidence="1 2">DSM 12408</strain>
    </source>
</reference>
<dbReference type="AlphaFoldDB" id="A0A327RY03"/>